<dbReference type="PROSITE" id="PS00138">
    <property type="entry name" value="SUBTILASE_SER"/>
    <property type="match status" value="1"/>
</dbReference>
<dbReference type="PRINTS" id="PR00723">
    <property type="entry name" value="SUBTILISIN"/>
</dbReference>
<reference evidence="8" key="1">
    <citation type="submission" date="2020-03" db="EMBL/GenBank/DDBJ databases">
        <title>Genome of Pelagibius litoralis DSM 21314T.</title>
        <authorList>
            <person name="Wang G."/>
        </authorList>
    </citation>
    <scope>NUCLEOTIDE SEQUENCE</scope>
    <source>
        <strain evidence="8">DSM 21314</strain>
    </source>
</reference>
<dbReference type="PANTHER" id="PTHR43806:SF11">
    <property type="entry name" value="CEREVISIN-RELATED"/>
    <property type="match status" value="1"/>
</dbReference>
<proteinExistence type="inferred from homology"/>
<dbReference type="PROSITE" id="PS51892">
    <property type="entry name" value="SUBTILASE"/>
    <property type="match status" value="1"/>
</dbReference>
<dbReference type="PANTHER" id="PTHR43806">
    <property type="entry name" value="PEPTIDASE S8"/>
    <property type="match status" value="1"/>
</dbReference>
<feature type="active site" description="Charge relay system" evidence="5">
    <location>
        <position position="229"/>
    </location>
</feature>
<dbReference type="GO" id="GO:0006508">
    <property type="term" value="P:proteolysis"/>
    <property type="evidence" value="ECO:0007669"/>
    <property type="project" value="UniProtKB-KW"/>
</dbReference>
<dbReference type="InterPro" id="IPR050131">
    <property type="entry name" value="Peptidase_S8_subtilisin-like"/>
</dbReference>
<protein>
    <submittedName>
        <fullName evidence="8">S8 family serine peptidase</fullName>
    </submittedName>
</protein>
<name>A0A967F3X4_9PROT</name>
<keyword evidence="9" id="KW-1185">Reference proteome</keyword>
<comment type="caution">
    <text evidence="8">The sequence shown here is derived from an EMBL/GenBank/DDBJ whole genome shotgun (WGS) entry which is preliminary data.</text>
</comment>
<evidence type="ECO:0000256" key="2">
    <source>
        <dbReference type="ARBA" id="ARBA00022670"/>
    </source>
</evidence>
<evidence type="ECO:0000256" key="1">
    <source>
        <dbReference type="ARBA" id="ARBA00011073"/>
    </source>
</evidence>
<gene>
    <name evidence="8" type="ORF">HBA54_27885</name>
</gene>
<evidence type="ECO:0000256" key="3">
    <source>
        <dbReference type="ARBA" id="ARBA00022801"/>
    </source>
</evidence>
<dbReference type="AlphaFoldDB" id="A0A967F3X4"/>
<dbReference type="EMBL" id="JAAQPH010000044">
    <property type="protein sequence ID" value="NIA72415.1"/>
    <property type="molecule type" value="Genomic_DNA"/>
</dbReference>
<evidence type="ECO:0000259" key="7">
    <source>
        <dbReference type="Pfam" id="PF00082"/>
    </source>
</evidence>
<dbReference type="InterPro" id="IPR036852">
    <property type="entry name" value="Peptidase_S8/S53_dom_sf"/>
</dbReference>
<feature type="active site" description="Charge relay system" evidence="5">
    <location>
        <position position="197"/>
    </location>
</feature>
<organism evidence="8 9">
    <name type="scientific">Pelagibius litoralis</name>
    <dbReference type="NCBI Taxonomy" id="374515"/>
    <lineage>
        <taxon>Bacteria</taxon>
        <taxon>Pseudomonadati</taxon>
        <taxon>Pseudomonadota</taxon>
        <taxon>Alphaproteobacteria</taxon>
        <taxon>Rhodospirillales</taxon>
        <taxon>Rhodovibrionaceae</taxon>
        <taxon>Pelagibius</taxon>
    </lineage>
</organism>
<dbReference type="InterPro" id="IPR000209">
    <property type="entry name" value="Peptidase_S8/S53_dom"/>
</dbReference>
<evidence type="ECO:0000313" key="8">
    <source>
        <dbReference type="EMBL" id="NIA72415.1"/>
    </source>
</evidence>
<keyword evidence="2 5" id="KW-0645">Protease</keyword>
<feature type="compositionally biased region" description="Gly residues" evidence="6">
    <location>
        <begin position="54"/>
        <end position="69"/>
    </location>
</feature>
<evidence type="ECO:0000313" key="9">
    <source>
        <dbReference type="Proteomes" id="UP000761264"/>
    </source>
</evidence>
<feature type="active site" description="Charge relay system" evidence="5">
    <location>
        <position position="383"/>
    </location>
</feature>
<keyword evidence="3 5" id="KW-0378">Hydrolase</keyword>
<dbReference type="RefSeq" id="WP_167231767.1">
    <property type="nucleotide sequence ID" value="NZ_JAAQPH010000044.1"/>
</dbReference>
<dbReference type="SUPFAM" id="SSF52743">
    <property type="entry name" value="Subtilisin-like"/>
    <property type="match status" value="1"/>
</dbReference>
<accession>A0A967F3X4</accession>
<evidence type="ECO:0000256" key="4">
    <source>
        <dbReference type="ARBA" id="ARBA00022825"/>
    </source>
</evidence>
<feature type="region of interest" description="Disordered" evidence="6">
    <location>
        <begin position="29"/>
        <end position="69"/>
    </location>
</feature>
<dbReference type="Proteomes" id="UP000761264">
    <property type="component" value="Unassembled WGS sequence"/>
</dbReference>
<comment type="similarity">
    <text evidence="1 5">Belongs to the peptidase S8 family.</text>
</comment>
<evidence type="ECO:0000256" key="6">
    <source>
        <dbReference type="SAM" id="MobiDB-lite"/>
    </source>
</evidence>
<dbReference type="InterPro" id="IPR015500">
    <property type="entry name" value="Peptidase_S8_subtilisin-rel"/>
</dbReference>
<evidence type="ECO:0000256" key="5">
    <source>
        <dbReference type="PROSITE-ProRule" id="PRU01240"/>
    </source>
</evidence>
<dbReference type="Gene3D" id="3.40.50.200">
    <property type="entry name" value="Peptidase S8/S53 domain"/>
    <property type="match status" value="1"/>
</dbReference>
<dbReference type="InterPro" id="IPR023828">
    <property type="entry name" value="Peptidase_S8_Ser-AS"/>
</dbReference>
<keyword evidence="4 5" id="KW-0720">Serine protease</keyword>
<sequence>MRIFFILLAIWLMPALVLPNGGDGYLWSVAEADDDDDDDDGDDDDDDDDDRGGSRGGGGGGGRDSGGRDNGPGLFNFFGGDSGADRDFIDREIIGVGLNALDIAALEIVGFSSAGNFSLPALGTSVSRLSVPSGLDMDEALDLARTTRPGVRFDFNHLYTSGGGRCLGEQCWSARLVGLESASGSACTEGGRIAIIDTAVDTGHPVLRGASVVTRSFRPDDSTAADADHGTAIAALLVGQAPAEMPTLAPGAQLLAAEVFYLYKDKVRTDALAILRAMDWAIDAQAQVIAFSLSGTANEVLENGIKEAVKRVNLVAAAGNGGPRSDPAYPAAYAEVLAVTAIDARKRLYRSANRGAYVELAAPGVDVWSADAKNGFTTWTGTSFAVPFAAAALLHTRARPGTGPGEARSLLNRSAEDLGAAGRDDVFGWGLLRVPEGRC</sequence>
<dbReference type="Pfam" id="PF00082">
    <property type="entry name" value="Peptidase_S8"/>
    <property type="match status" value="1"/>
</dbReference>
<dbReference type="CDD" id="cd05561">
    <property type="entry name" value="Peptidases_S8_4"/>
    <property type="match status" value="1"/>
</dbReference>
<dbReference type="GO" id="GO:0004252">
    <property type="term" value="F:serine-type endopeptidase activity"/>
    <property type="evidence" value="ECO:0007669"/>
    <property type="project" value="UniProtKB-UniRule"/>
</dbReference>
<feature type="compositionally biased region" description="Acidic residues" evidence="6">
    <location>
        <begin position="31"/>
        <end position="50"/>
    </location>
</feature>
<feature type="domain" description="Peptidase S8/S53" evidence="7">
    <location>
        <begin position="192"/>
        <end position="430"/>
    </location>
</feature>